<evidence type="ECO:0000256" key="2">
    <source>
        <dbReference type="SAM" id="Phobius"/>
    </source>
</evidence>
<dbReference type="PANTHER" id="PTHR43208">
    <property type="entry name" value="ABC TRANSPORTER SUBSTRATE-BINDING PROTEIN"/>
    <property type="match status" value="1"/>
</dbReference>
<dbReference type="GO" id="GO:0005886">
    <property type="term" value="C:plasma membrane"/>
    <property type="evidence" value="ECO:0007669"/>
    <property type="project" value="InterPro"/>
</dbReference>
<protein>
    <recommendedName>
        <fullName evidence="3">ABC transporter substrate-binding protein PnrA-like domain-containing protein</fullName>
    </recommendedName>
</protein>
<keyword evidence="2" id="KW-1133">Transmembrane helix</keyword>
<sequence>MVQTRAARYGKNRGISRTAAVAIVVLVAIVVGVVAWYASSFAGVTPQQPSPTKKVRVAVIYVTPIEEPWNTVMHEAMTWAVQNLGVEYVYSEKVDTADVERVIREYIAAGYDIIVPHSWGYHEVTIKVAKEFPNVAFAQGSGPTDLEYPPNVVLYDYWIQDAAYLAGVVAGKMTKTNIVGVVTAYAVPDVNRLVNAFAAGAKSVNPNVDIRAIFIESWFDPVKGKEAAKALIEAGADFIYAERYGPFEAAKDALKEGKTVYCFGNIVDQSGLAPDVVLASVTWDLKSFVKHLVEMKQSGKWKGGVYNWGMKEGWAKLVWNPELKKKVPPDVLELTEALEKQIIEGKLVVPIYEDWVPERWK</sequence>
<evidence type="ECO:0000256" key="1">
    <source>
        <dbReference type="ARBA" id="ARBA00022729"/>
    </source>
</evidence>
<dbReference type="AlphaFoldDB" id="A0A2R7Y9L3"/>
<evidence type="ECO:0000313" key="4">
    <source>
        <dbReference type="EMBL" id="PUA34238.1"/>
    </source>
</evidence>
<name>A0A2R7Y9L3_9ARCH</name>
<proteinExistence type="predicted"/>
<dbReference type="InterPro" id="IPR028082">
    <property type="entry name" value="Peripla_BP_I"/>
</dbReference>
<dbReference type="PANTHER" id="PTHR43208:SF1">
    <property type="entry name" value="ABC TRANSPORTER SUBSTRATE-BINDING PROTEIN"/>
    <property type="match status" value="1"/>
</dbReference>
<feature type="domain" description="ABC transporter substrate-binding protein PnrA-like" evidence="3">
    <location>
        <begin position="54"/>
        <end position="348"/>
    </location>
</feature>
<organism evidence="4 5">
    <name type="scientific">Candidatus Terraquivivens tikiterensis</name>
    <dbReference type="NCBI Taxonomy" id="1980982"/>
    <lineage>
        <taxon>Archaea</taxon>
        <taxon>Nitrososphaerota</taxon>
        <taxon>Candidatus Wolframiiraptoraceae</taxon>
        <taxon>Candidatus Terraquivivens</taxon>
    </lineage>
</organism>
<dbReference type="Proteomes" id="UP000244066">
    <property type="component" value="Unassembled WGS sequence"/>
</dbReference>
<dbReference type="InterPro" id="IPR052910">
    <property type="entry name" value="ABC-Purine-Binding"/>
</dbReference>
<keyword evidence="1" id="KW-0732">Signal</keyword>
<dbReference type="Pfam" id="PF02608">
    <property type="entry name" value="Bmp"/>
    <property type="match status" value="1"/>
</dbReference>
<evidence type="ECO:0000313" key="5">
    <source>
        <dbReference type="Proteomes" id="UP000244066"/>
    </source>
</evidence>
<evidence type="ECO:0000259" key="3">
    <source>
        <dbReference type="Pfam" id="PF02608"/>
    </source>
</evidence>
<dbReference type="SUPFAM" id="SSF53822">
    <property type="entry name" value="Periplasmic binding protein-like I"/>
    <property type="match status" value="1"/>
</dbReference>
<dbReference type="EMBL" id="NDWU01000002">
    <property type="protein sequence ID" value="PUA34238.1"/>
    <property type="molecule type" value="Genomic_DNA"/>
</dbReference>
<accession>A0A2R7Y9L3</accession>
<dbReference type="CDD" id="cd06304">
    <property type="entry name" value="PBP1_BmpA_Med_PnrA-like"/>
    <property type="match status" value="1"/>
</dbReference>
<dbReference type="Gene3D" id="3.40.50.2300">
    <property type="match status" value="2"/>
</dbReference>
<feature type="transmembrane region" description="Helical" evidence="2">
    <location>
        <begin position="20"/>
        <end position="38"/>
    </location>
</feature>
<comment type="caution">
    <text evidence="4">The sequence shown here is derived from an EMBL/GenBank/DDBJ whole genome shotgun (WGS) entry which is preliminary data.</text>
</comment>
<keyword evidence="2" id="KW-0472">Membrane</keyword>
<dbReference type="InterPro" id="IPR003760">
    <property type="entry name" value="PnrA-like"/>
</dbReference>
<keyword evidence="2" id="KW-0812">Transmembrane</keyword>
<gene>
    <name evidence="4" type="ORF">B9J98_01210</name>
</gene>
<reference evidence="4 5" key="1">
    <citation type="submission" date="2017-04" db="EMBL/GenBank/DDBJ databases">
        <title>Draft Aigarchaeota genome from a New Zealand hot spring.</title>
        <authorList>
            <person name="Reysenbach A.-L."/>
            <person name="Donaho J.A."/>
            <person name="Gerhart J."/>
            <person name="Kelley J.F."/>
            <person name="Kouba K."/>
            <person name="Podar M."/>
            <person name="Stott M."/>
        </authorList>
    </citation>
    <scope>NUCLEOTIDE SEQUENCE [LARGE SCALE GENOMIC DNA]</scope>
    <source>
        <strain evidence="4">NZ13_MG1</strain>
    </source>
</reference>